<evidence type="ECO:0000256" key="3">
    <source>
        <dbReference type="ARBA" id="ARBA00022692"/>
    </source>
</evidence>
<feature type="transmembrane region" description="Helical" evidence="6">
    <location>
        <begin position="428"/>
        <end position="449"/>
    </location>
</feature>
<organism evidence="8">
    <name type="scientific">Chlorella variabilis</name>
    <name type="common">Green alga</name>
    <dbReference type="NCBI Taxonomy" id="554065"/>
    <lineage>
        <taxon>Eukaryota</taxon>
        <taxon>Viridiplantae</taxon>
        <taxon>Chlorophyta</taxon>
        <taxon>core chlorophytes</taxon>
        <taxon>Trebouxiophyceae</taxon>
        <taxon>Chlorellales</taxon>
        <taxon>Chlorellaceae</taxon>
        <taxon>Chlorella clade</taxon>
        <taxon>Chlorella</taxon>
    </lineage>
</organism>
<feature type="transmembrane region" description="Helical" evidence="6">
    <location>
        <begin position="353"/>
        <end position="373"/>
    </location>
</feature>
<protein>
    <recommendedName>
        <fullName evidence="9">Amino acid permease/ SLC12A domain-containing protein</fullName>
    </recommendedName>
</protein>
<dbReference type="InterPro" id="IPR002293">
    <property type="entry name" value="AA/rel_permease1"/>
</dbReference>
<keyword evidence="4 6" id="KW-1133">Transmembrane helix</keyword>
<evidence type="ECO:0000313" key="8">
    <source>
        <dbReference type="Proteomes" id="UP000008141"/>
    </source>
</evidence>
<dbReference type="GO" id="GO:0022857">
    <property type="term" value="F:transmembrane transporter activity"/>
    <property type="evidence" value="ECO:0007669"/>
    <property type="project" value="InterPro"/>
</dbReference>
<feature type="transmembrane region" description="Helical" evidence="6">
    <location>
        <begin position="251"/>
        <end position="272"/>
    </location>
</feature>
<evidence type="ECO:0000256" key="4">
    <source>
        <dbReference type="ARBA" id="ARBA00022989"/>
    </source>
</evidence>
<dbReference type="PANTHER" id="PTHR45649:SF26">
    <property type="entry name" value="OS04G0435100 PROTEIN"/>
    <property type="match status" value="1"/>
</dbReference>
<dbReference type="GeneID" id="17357429"/>
<keyword evidence="5 6" id="KW-0472">Membrane</keyword>
<dbReference type="RefSeq" id="XP_005850418.1">
    <property type="nucleotide sequence ID" value="XM_005850356.1"/>
</dbReference>
<feature type="transmembrane region" description="Helical" evidence="6">
    <location>
        <begin position="87"/>
        <end position="110"/>
    </location>
</feature>
<comment type="subcellular location">
    <subcellularLocation>
        <location evidence="1">Membrane</location>
        <topology evidence="1">Multi-pass membrane protein</topology>
    </subcellularLocation>
</comment>
<dbReference type="PROSITE" id="PS00218">
    <property type="entry name" value="AMINO_ACID_PERMEASE_1"/>
    <property type="match status" value="1"/>
</dbReference>
<feature type="transmembrane region" description="Helical" evidence="6">
    <location>
        <begin position="404"/>
        <end position="422"/>
    </location>
</feature>
<feature type="transmembrane region" description="Helical" evidence="6">
    <location>
        <begin position="53"/>
        <end position="75"/>
    </location>
</feature>
<proteinExistence type="predicted"/>
<feature type="transmembrane region" description="Helical" evidence="6">
    <location>
        <begin position="183"/>
        <end position="201"/>
    </location>
</feature>
<evidence type="ECO:0000256" key="1">
    <source>
        <dbReference type="ARBA" id="ARBA00004141"/>
    </source>
</evidence>
<reference evidence="7 8" key="1">
    <citation type="journal article" date="2010" name="Plant Cell">
        <title>The Chlorella variabilis NC64A genome reveals adaptation to photosymbiosis, coevolution with viruses, and cryptic sex.</title>
        <authorList>
            <person name="Blanc G."/>
            <person name="Duncan G."/>
            <person name="Agarkova I."/>
            <person name="Borodovsky M."/>
            <person name="Gurnon J."/>
            <person name="Kuo A."/>
            <person name="Lindquist E."/>
            <person name="Lucas S."/>
            <person name="Pangilinan J."/>
            <person name="Polle J."/>
            <person name="Salamov A."/>
            <person name="Terry A."/>
            <person name="Yamada T."/>
            <person name="Dunigan D.D."/>
            <person name="Grigoriev I.V."/>
            <person name="Claverie J.M."/>
            <person name="Van Etten J.L."/>
        </authorList>
    </citation>
    <scope>NUCLEOTIDE SEQUENCE [LARGE SCALE GENOMIC DNA]</scope>
    <source>
        <strain evidence="7 8">NC64A</strain>
    </source>
</reference>
<dbReference type="Gene3D" id="1.20.1740.10">
    <property type="entry name" value="Amino acid/polyamine transporter I"/>
    <property type="match status" value="1"/>
</dbReference>
<feature type="transmembrane region" description="Helical" evidence="6">
    <location>
        <begin position="470"/>
        <end position="493"/>
    </location>
</feature>
<dbReference type="OrthoDB" id="3257095at2759"/>
<keyword evidence="2" id="KW-0813">Transport</keyword>
<accession>E1Z8B5</accession>
<evidence type="ECO:0000313" key="7">
    <source>
        <dbReference type="EMBL" id="EFN58316.1"/>
    </source>
</evidence>
<evidence type="ECO:0000256" key="6">
    <source>
        <dbReference type="SAM" id="Phobius"/>
    </source>
</evidence>
<dbReference type="KEGG" id="cvr:CHLNCDRAFT_142334"/>
<feature type="non-terminal residue" evidence="7">
    <location>
        <position position="535"/>
    </location>
</feature>
<name>E1Z8B5_CHLVA</name>
<feature type="transmembrane region" description="Helical" evidence="6">
    <location>
        <begin position="499"/>
        <end position="520"/>
    </location>
</feature>
<dbReference type="GO" id="GO:0016020">
    <property type="term" value="C:membrane"/>
    <property type="evidence" value="ECO:0007669"/>
    <property type="project" value="UniProtKB-SubCell"/>
</dbReference>
<evidence type="ECO:0008006" key="9">
    <source>
        <dbReference type="Google" id="ProtNLM"/>
    </source>
</evidence>
<dbReference type="InParanoid" id="E1Z8B5"/>
<dbReference type="PANTHER" id="PTHR45649">
    <property type="entry name" value="AMINO-ACID PERMEASE BAT1"/>
    <property type="match status" value="1"/>
</dbReference>
<dbReference type="FunCoup" id="E1Z8B5">
    <property type="interactions" value="48"/>
</dbReference>
<evidence type="ECO:0000256" key="2">
    <source>
        <dbReference type="ARBA" id="ARBA00022448"/>
    </source>
</evidence>
<dbReference type="Proteomes" id="UP000008141">
    <property type="component" value="Unassembled WGS sequence"/>
</dbReference>
<dbReference type="PIRSF" id="PIRSF006060">
    <property type="entry name" value="AA_transporter"/>
    <property type="match status" value="1"/>
</dbReference>
<keyword evidence="3 6" id="KW-0812">Transmembrane</keyword>
<dbReference type="OMA" id="LLMAQYT"/>
<dbReference type="AlphaFoldDB" id="E1Z8B5"/>
<gene>
    <name evidence="7" type="ORF">CHLNCDRAFT_142334</name>
</gene>
<sequence length="535" mass="57615">MTAAWEWQGLPMAEANSVKDSVSAASLATKEDDEALLRQMGYKQELRRGLSGFHNFAVSFTVVSVLTGLTGLYGLGFTYGGPVAIIWGWPVVSFFTLLVALSMAEICSAYPTSGALYFWSAKLAGPRWAPLASWVTGWFNLLGQMAVTAGIDFTFAAFLSTIITLGTGGVNGEDPFVATQSQLLGIYAGTLVCHGLLNTFANRLLAILNGISVFWHVVGTFVFIVALLAVAPTHQSASYVFGHFNKPDVGIASSGLIFLLGLLMSQFTLTGYDASAHMTEETKDAAKSGPRGIVMTVVVSFFVGWLYLLALTFSIQNPDNLFDPASATGGTYASAQVIWDASAARYGDGERSIALMIIPLMGQFFCGMASITSNSRMLYAFSRDGAVPGSRWWHHINPHTKTPVNAVWLSVVVAFLLGLPVLDSAVVFTAVTSIATIGLYISYVVPVFLRCTVARATFVRGPFHLGRLSLPIGITAVLWVVFVSCIFVLPTVYPVTKDNLNYAGVAVGVVLVFSLGWWFLPYKGARHWFHGPIAQ</sequence>
<feature type="transmembrane region" description="Helical" evidence="6">
    <location>
        <begin position="293"/>
        <end position="315"/>
    </location>
</feature>
<dbReference type="EMBL" id="GL433838">
    <property type="protein sequence ID" value="EFN58316.1"/>
    <property type="molecule type" value="Genomic_DNA"/>
</dbReference>
<feature type="transmembrane region" description="Helical" evidence="6">
    <location>
        <begin position="131"/>
        <end position="163"/>
    </location>
</feature>
<keyword evidence="8" id="KW-1185">Reference proteome</keyword>
<evidence type="ECO:0000256" key="5">
    <source>
        <dbReference type="ARBA" id="ARBA00023136"/>
    </source>
</evidence>
<dbReference type="InterPro" id="IPR004840">
    <property type="entry name" value="Amino_acid_permease_CS"/>
</dbReference>
<feature type="transmembrane region" description="Helical" evidence="6">
    <location>
        <begin position="213"/>
        <end position="231"/>
    </location>
</feature>
<dbReference type="eggNOG" id="KOG1289">
    <property type="taxonomic scope" value="Eukaryota"/>
</dbReference>
<dbReference type="Pfam" id="PF13520">
    <property type="entry name" value="AA_permease_2"/>
    <property type="match status" value="1"/>
</dbReference>
<dbReference type="GO" id="GO:0006865">
    <property type="term" value="P:amino acid transport"/>
    <property type="evidence" value="ECO:0007669"/>
    <property type="project" value="InterPro"/>
</dbReference>